<keyword evidence="3" id="KW-1185">Reference proteome</keyword>
<organism evidence="2 3">
    <name type="scientific">Malassezia sympodialis (strain ATCC 42132)</name>
    <name type="common">Atopic eczema-associated yeast</name>
    <dbReference type="NCBI Taxonomy" id="1230383"/>
    <lineage>
        <taxon>Eukaryota</taxon>
        <taxon>Fungi</taxon>
        <taxon>Dikarya</taxon>
        <taxon>Basidiomycota</taxon>
        <taxon>Ustilaginomycotina</taxon>
        <taxon>Malasseziomycetes</taxon>
        <taxon>Malasseziales</taxon>
        <taxon>Malasseziaceae</taxon>
        <taxon>Malassezia</taxon>
    </lineage>
</organism>
<protein>
    <submittedName>
        <fullName evidence="2">Uncharacterized protein</fullName>
    </submittedName>
</protein>
<dbReference type="GO" id="GO:0001682">
    <property type="term" value="P:tRNA 5'-leader removal"/>
    <property type="evidence" value="ECO:0007669"/>
    <property type="project" value="InterPro"/>
</dbReference>
<name>A0A1M8A7V1_MALS4</name>
<dbReference type="STRING" id="1230383.A0A1M8A7V1"/>
<dbReference type="PANTHER" id="PTHR15396">
    <property type="entry name" value="RIBONUCLEASE P PROTEIN SUBUNIT P40"/>
    <property type="match status" value="1"/>
</dbReference>
<gene>
    <name evidence="2" type="ORF">MSYG_2825</name>
</gene>
<accession>A0A1M8A7V1</accession>
<dbReference type="GO" id="GO:0000171">
    <property type="term" value="F:ribonuclease MRP activity"/>
    <property type="evidence" value="ECO:0007669"/>
    <property type="project" value="TreeGrafter"/>
</dbReference>
<dbReference type="GO" id="GO:0030681">
    <property type="term" value="C:multimeric ribonuclease P complex"/>
    <property type="evidence" value="ECO:0007669"/>
    <property type="project" value="TreeGrafter"/>
</dbReference>
<dbReference type="GO" id="GO:0000172">
    <property type="term" value="C:ribonuclease MRP complex"/>
    <property type="evidence" value="ECO:0007669"/>
    <property type="project" value="TreeGrafter"/>
</dbReference>
<evidence type="ECO:0000313" key="3">
    <source>
        <dbReference type="Proteomes" id="UP000186303"/>
    </source>
</evidence>
<dbReference type="GO" id="GO:0004526">
    <property type="term" value="F:ribonuclease P activity"/>
    <property type="evidence" value="ECO:0007669"/>
    <property type="project" value="TreeGrafter"/>
</dbReference>
<dbReference type="GO" id="GO:0000447">
    <property type="term" value="P:endonucleolytic cleavage in ITS1 to separate SSU-rRNA from 5.8S rRNA and LSU-rRNA from tricistronic rRNA transcript (SSU-rRNA, 5.8S rRNA, LSU-rRNA)"/>
    <property type="evidence" value="ECO:0007669"/>
    <property type="project" value="TreeGrafter"/>
</dbReference>
<dbReference type="VEuPathDB" id="FungiDB:MSYG_2825"/>
<dbReference type="PANTHER" id="PTHR15396:SF1">
    <property type="entry name" value="RIBONUCLEASE P PROTEIN SUBUNIT P40"/>
    <property type="match status" value="1"/>
</dbReference>
<dbReference type="Pfam" id="PF08584">
    <property type="entry name" value="Ribonuc_P_40"/>
    <property type="match status" value="1"/>
</dbReference>
<dbReference type="InterPro" id="IPR013893">
    <property type="entry name" value="RNase_P_Rpp40"/>
</dbReference>
<feature type="region of interest" description="Disordered" evidence="1">
    <location>
        <begin position="1"/>
        <end position="36"/>
    </location>
</feature>
<proteinExistence type="predicted"/>
<reference evidence="3" key="1">
    <citation type="journal article" date="2017" name="Nucleic Acids Res.">
        <title>Proteogenomics produces comprehensive and highly accurate protein-coding gene annotation in a complete genome assembly of Malassezia sympodialis.</title>
        <authorList>
            <person name="Zhu Y."/>
            <person name="Engstroem P.G."/>
            <person name="Tellgren-Roth C."/>
            <person name="Baudo C.D."/>
            <person name="Kennell J.C."/>
            <person name="Sun S."/>
            <person name="Billmyre R.B."/>
            <person name="Schroeder M.S."/>
            <person name="Andersson A."/>
            <person name="Holm T."/>
            <person name="Sigurgeirsson B."/>
            <person name="Wu G."/>
            <person name="Sankaranarayanan S.R."/>
            <person name="Siddharthan R."/>
            <person name="Sanyal K."/>
            <person name="Lundeberg J."/>
            <person name="Nystedt B."/>
            <person name="Boekhout T."/>
            <person name="Dawson T.L. Jr."/>
            <person name="Heitman J."/>
            <person name="Scheynius A."/>
            <person name="Lehtioe J."/>
        </authorList>
    </citation>
    <scope>NUCLEOTIDE SEQUENCE [LARGE SCALE GENOMIC DNA]</scope>
    <source>
        <strain evidence="3">ATCC 42132</strain>
    </source>
</reference>
<dbReference type="EMBL" id="LT671824">
    <property type="protein sequence ID" value="SHO78479.1"/>
    <property type="molecule type" value="Genomic_DNA"/>
</dbReference>
<sequence>MARHSTHKRRRGAMRADRERGAPGGPGRLRSASFSWGPHTRSELQTAVLSHPFNHTLNLVVPATADVRPLQAALENTIHAAGPGPCLAHVPATLFLEPSFVAQYILTGSLYALSMTRLDSDDTLCVDGQGMLILSVCKDTYQQLGLVGRPCRFAHGASGRMGDRRSGPVSRYMIQLPLSDPSFVPGKRGYERARQCLAAWDKARGRASWPCLFAWTPPAPFDAPSARAWAPITFSEALVDPTNVRFVQPDTVVRMHEDVWAPRRPSAPSRSDVGLWLEWAGLMALPSPRLRAFDRCEPYVCLYDPPPASTPSACLHLRVMGWLPPALVAQCLQIAWDWVEAHRSIAALSVGGFADTPIAWQSKYPGHALPLGSGTLTGAGPPDDGRTAATRARKVRRKGHIRAGETEHGILRSGENGYTILLFPERSADDDAQVFLLESVELDTH</sequence>
<dbReference type="AlphaFoldDB" id="A0A1M8A7V1"/>
<dbReference type="Proteomes" id="UP000186303">
    <property type="component" value="Chromosome 4"/>
</dbReference>
<evidence type="ECO:0000313" key="2">
    <source>
        <dbReference type="EMBL" id="SHO78479.1"/>
    </source>
</evidence>
<dbReference type="OrthoDB" id="63112at2759"/>
<evidence type="ECO:0000256" key="1">
    <source>
        <dbReference type="SAM" id="MobiDB-lite"/>
    </source>
</evidence>
<feature type="compositionally biased region" description="Basic residues" evidence="1">
    <location>
        <begin position="1"/>
        <end position="13"/>
    </location>
</feature>